<dbReference type="Proteomes" id="UP000077098">
    <property type="component" value="Unassembled WGS sequence"/>
</dbReference>
<evidence type="ECO:0000256" key="1">
    <source>
        <dbReference type="SAM" id="Phobius"/>
    </source>
</evidence>
<gene>
    <name evidence="2" type="ORF">A7J57_06440</name>
</gene>
<evidence type="ECO:0008006" key="4">
    <source>
        <dbReference type="Google" id="ProtNLM"/>
    </source>
</evidence>
<proteinExistence type="predicted"/>
<sequence>MALINCPECSESVADSAFKCPKCGVQLRKPKRGFFGKLFKWSFIGFNALMLLWAVAGFNAATKDMASLTGAEQAGAAIGTGIGMAMVLTLWVLGAIVLGMFVLFTRPKVV</sequence>
<reference evidence="2 3" key="1">
    <citation type="submission" date="2016-05" db="EMBL/GenBank/DDBJ databases">
        <authorList>
            <person name="Lavstsen T."/>
            <person name="Jespersen J.S."/>
        </authorList>
    </citation>
    <scope>NUCLEOTIDE SEQUENCE [LARGE SCALE GENOMIC DNA]</scope>
    <source>
        <strain evidence="2 3">KCJ1736</strain>
    </source>
</reference>
<protein>
    <recommendedName>
        <fullName evidence="4">Zinc ribbon domain-containing protein</fullName>
    </recommendedName>
</protein>
<keyword evidence="1" id="KW-0812">Transmembrane</keyword>
<evidence type="ECO:0000313" key="2">
    <source>
        <dbReference type="EMBL" id="OAE47861.1"/>
    </source>
</evidence>
<keyword evidence="1" id="KW-1133">Transmembrane helix</keyword>
<feature type="transmembrane region" description="Helical" evidence="1">
    <location>
        <begin position="76"/>
        <end position="104"/>
    </location>
</feature>
<dbReference type="RefSeq" id="WP_063948282.1">
    <property type="nucleotide sequence ID" value="NZ_LXPS01000009.1"/>
</dbReference>
<organism evidence="2 3">
    <name type="scientific">Agrobacterium tumefaciens</name>
    <dbReference type="NCBI Taxonomy" id="358"/>
    <lineage>
        <taxon>Bacteria</taxon>
        <taxon>Pseudomonadati</taxon>
        <taxon>Pseudomonadota</taxon>
        <taxon>Alphaproteobacteria</taxon>
        <taxon>Hyphomicrobiales</taxon>
        <taxon>Rhizobiaceae</taxon>
        <taxon>Rhizobium/Agrobacterium group</taxon>
        <taxon>Agrobacterium</taxon>
        <taxon>Agrobacterium tumefaciens complex</taxon>
    </lineage>
</organism>
<accession>A0A176XEQ6</accession>
<dbReference type="AlphaFoldDB" id="A0A176XEQ6"/>
<comment type="caution">
    <text evidence="2">The sequence shown here is derived from an EMBL/GenBank/DDBJ whole genome shotgun (WGS) entry which is preliminary data.</text>
</comment>
<name>A0A176XEQ6_AGRTU</name>
<keyword evidence="1" id="KW-0472">Membrane</keyword>
<dbReference type="EMBL" id="LXPS01000009">
    <property type="protein sequence ID" value="OAE47861.1"/>
    <property type="molecule type" value="Genomic_DNA"/>
</dbReference>
<feature type="transmembrane region" description="Helical" evidence="1">
    <location>
        <begin position="38"/>
        <end position="56"/>
    </location>
</feature>
<evidence type="ECO:0000313" key="3">
    <source>
        <dbReference type="Proteomes" id="UP000077098"/>
    </source>
</evidence>